<keyword evidence="1 2" id="KW-0479">Metal-binding</keyword>
<dbReference type="GO" id="GO:0006508">
    <property type="term" value="P:proteolysis"/>
    <property type="evidence" value="ECO:0007669"/>
    <property type="project" value="UniProtKB-UniRule"/>
</dbReference>
<feature type="binding site" evidence="2">
    <location>
        <position position="267"/>
    </location>
    <ligand>
        <name>Zn(2+)</name>
        <dbReference type="ChEBI" id="CHEBI:29105"/>
        <note>catalytic</note>
    </ligand>
</feature>
<dbReference type="SUPFAM" id="SSF55486">
    <property type="entry name" value="Metalloproteases ('zincins'), catalytic domain"/>
    <property type="match status" value="1"/>
</dbReference>
<proteinExistence type="inferred from homology"/>
<keyword evidence="1" id="KW-0121">Carboxypeptidase</keyword>
<feature type="binding site" evidence="2">
    <location>
        <position position="293"/>
    </location>
    <ligand>
        <name>Zn(2+)</name>
        <dbReference type="ChEBI" id="CHEBI:29105"/>
        <note>catalytic</note>
    </ligand>
</feature>
<keyword evidence="1 4" id="KW-0482">Metalloprotease</keyword>
<dbReference type="InterPro" id="IPR001333">
    <property type="entry name" value="Peptidase_M32_Taq"/>
</dbReference>
<protein>
    <recommendedName>
        <fullName evidence="1">Metal-dependent carboxypeptidase</fullName>
        <ecNumber evidence="1">3.4.17.19</ecNumber>
    </recommendedName>
</protein>
<keyword evidence="1 4" id="KW-0378">Hydrolase</keyword>
<dbReference type="PANTHER" id="PTHR34217:SF1">
    <property type="entry name" value="CARBOXYPEPTIDASE 1"/>
    <property type="match status" value="1"/>
</dbReference>
<dbReference type="EC" id="3.4.17.19" evidence="1"/>
<feature type="active site" description="Proton donor/acceptor" evidence="3">
    <location>
        <position position="264"/>
    </location>
</feature>
<comment type="cofactor">
    <cofactor evidence="2">
        <name>Zn(2+)</name>
        <dbReference type="ChEBI" id="CHEBI:29105"/>
    </cofactor>
    <text evidence="2">Binds 1 zinc ion per subunit.</text>
</comment>
<evidence type="ECO:0000256" key="1">
    <source>
        <dbReference type="PIRNR" id="PIRNR006615"/>
    </source>
</evidence>
<dbReference type="GO" id="GO:0046872">
    <property type="term" value="F:metal ion binding"/>
    <property type="evidence" value="ECO:0007669"/>
    <property type="project" value="UniProtKB-KW"/>
</dbReference>
<dbReference type="PROSITE" id="PS52034">
    <property type="entry name" value="PEPTIDASE_M32"/>
    <property type="match status" value="1"/>
</dbReference>
<name>A0A8E0WKG0_9RICK</name>
<dbReference type="Gene3D" id="1.10.1370.30">
    <property type="match status" value="1"/>
</dbReference>
<comment type="caution">
    <text evidence="4">The sequence shown here is derived from an EMBL/GenBank/DDBJ whole genome shotgun (WGS) entry which is preliminary data.</text>
</comment>
<comment type="function">
    <text evidence="1">Broad specificity carboxypetidase that releases amino acids sequentially from the C-terminus, including neutral, aromatic, polar and basic residues.</text>
</comment>
<evidence type="ECO:0000256" key="3">
    <source>
        <dbReference type="PIRSR" id="PIRSR006615-2"/>
    </source>
</evidence>
<dbReference type="PIRSF" id="PIRSF006615">
    <property type="entry name" value="Zn_crbxpep_Taq"/>
    <property type="match status" value="1"/>
</dbReference>
<evidence type="ECO:0000313" key="5">
    <source>
        <dbReference type="Proteomes" id="UP000027161"/>
    </source>
</evidence>
<dbReference type="EMBL" id="JFKF01000179">
    <property type="protein sequence ID" value="KDO02313.1"/>
    <property type="molecule type" value="Genomic_DNA"/>
</dbReference>
<accession>A0A8E0WKG0</accession>
<keyword evidence="5" id="KW-1185">Reference proteome</keyword>
<sequence>MKYYLQLEKEIEQICQINNVINLLQWDIATNMPAGSATSREQEITTLSLIVQRKLKSNKITDLLEKVQGESDQLNQWQLANLREIDKIVEKALCIDDDLHARFVSSTTQSELVWRQARLDNDYAKLKPYLQTVLECVQEIAKVQSQRFNCSLYDALVDEYDPGRQASEIKEVFAVLKRKLPPLIQRVIDKQQSQTVIPLNKKISIEQQKLIAKKLMQIMEFDLNQGRLDESTHPFCGGTPYDIRLTNRYDENNFLSGLMGVIHETGHGLYEQNLPANYKNQFVGKAKGMAIHESQSLFMEMQVGRSKEFMEFLAKLLRDEVAFQGPEYSSENLYKLATRVKRNFIRVDADEVTYPLHVILRYEIEEALINNDLTLDELPLYWNQKMQEYLGITPDSDREGCLQDIHWPMGSFGYFPAYVNGAIIASMLMKSIQELYPQIGQEIMIGNFRNLNQFLNKNIRSFGSLKTTKQLLQDATGQNQINPDIFLSYLEQKYLG</sequence>
<dbReference type="RefSeq" id="WP_008580502.1">
    <property type="nucleotide sequence ID" value="NZ_CP113531.1"/>
</dbReference>
<dbReference type="Pfam" id="PF02074">
    <property type="entry name" value="Peptidase_M32"/>
    <property type="match status" value="1"/>
</dbReference>
<dbReference type="AlphaFoldDB" id="A0A8E0WKG0"/>
<comment type="catalytic activity">
    <reaction evidence="1">
        <text>Release of a C-terminal amino acid with broad specificity, except for -Pro.</text>
        <dbReference type="EC" id="3.4.17.19"/>
    </reaction>
</comment>
<reference evidence="4 5" key="1">
    <citation type="submission" date="2014-02" db="EMBL/GenBank/DDBJ databases">
        <title>Draft genome sequence of Rickettsia buchneri sp. nov. ISO7T.</title>
        <authorList>
            <person name="Felsheim R.F."/>
            <person name="Kurtti T.J."/>
            <person name="Munderloh U.G."/>
        </authorList>
    </citation>
    <scope>NUCLEOTIDE SEQUENCE [LARGE SCALE GENOMIC DNA]</scope>
    <source>
        <strain evidence="4 5">ISO7</strain>
    </source>
</reference>
<keyword evidence="2" id="KW-0862">Zinc</keyword>
<evidence type="ECO:0000256" key="2">
    <source>
        <dbReference type="PIRSR" id="PIRSR006615-1"/>
    </source>
</evidence>
<dbReference type="Proteomes" id="UP000027161">
    <property type="component" value="Unassembled WGS sequence"/>
</dbReference>
<evidence type="ECO:0000313" key="4">
    <source>
        <dbReference type="EMBL" id="KDO02313.1"/>
    </source>
</evidence>
<keyword evidence="1 4" id="KW-0645">Protease</keyword>
<dbReference type="PRINTS" id="PR00998">
    <property type="entry name" value="CRBOXYPTASET"/>
</dbReference>
<feature type="binding site" evidence="2">
    <location>
        <position position="263"/>
    </location>
    <ligand>
        <name>Zn(2+)</name>
        <dbReference type="ChEBI" id="CHEBI:29105"/>
        <note>catalytic</note>
    </ligand>
</feature>
<dbReference type="CDD" id="cd06460">
    <property type="entry name" value="M32_Taq"/>
    <property type="match status" value="1"/>
</dbReference>
<dbReference type="GO" id="GO:0004181">
    <property type="term" value="F:metallocarboxypeptidase activity"/>
    <property type="evidence" value="ECO:0007669"/>
    <property type="project" value="UniProtKB-UniRule"/>
</dbReference>
<dbReference type="PANTHER" id="PTHR34217">
    <property type="entry name" value="METAL-DEPENDENT CARBOXYPEPTIDASE"/>
    <property type="match status" value="1"/>
</dbReference>
<gene>
    <name evidence="4" type="primary">ypwA_3</name>
    <name evidence="4" type="ORF">REISMN_07715</name>
</gene>
<organism evidence="4 5">
    <name type="scientific">Rickettsia tamurae subsp. buchneri</name>
    <dbReference type="NCBI Taxonomy" id="1462938"/>
    <lineage>
        <taxon>Bacteria</taxon>
        <taxon>Pseudomonadati</taxon>
        <taxon>Pseudomonadota</taxon>
        <taxon>Alphaproteobacteria</taxon>
        <taxon>Rickettsiales</taxon>
        <taxon>Rickettsiaceae</taxon>
        <taxon>Rickettsieae</taxon>
        <taxon>Rickettsia</taxon>
        <taxon>spotted fever group</taxon>
    </lineage>
</organism>
<comment type="similarity">
    <text evidence="1">Belongs to the peptidase M32 family.</text>
</comment>